<accession>A0A238H5A7</accession>
<name>A0A238H5A7_9BURK</name>
<dbReference type="Proteomes" id="UP000198460">
    <property type="component" value="Unassembled WGS sequence"/>
</dbReference>
<reference evidence="1 2" key="1">
    <citation type="submission" date="2017-04" db="EMBL/GenBank/DDBJ databases">
        <authorList>
            <person name="Afonso C.L."/>
            <person name="Miller P.J."/>
            <person name="Scott M.A."/>
            <person name="Spackman E."/>
            <person name="Goraichik I."/>
            <person name="Dimitrov K.M."/>
            <person name="Suarez D.L."/>
            <person name="Swayne D.E."/>
        </authorList>
    </citation>
    <scope>NUCLEOTIDE SEQUENCE [LARGE SCALE GENOMIC DNA]</scope>
    <source>
        <strain evidence="1">LMG 28154</strain>
    </source>
</reference>
<dbReference type="EMBL" id="FXAN01000055">
    <property type="protein sequence ID" value="SMG00489.1"/>
    <property type="molecule type" value="Genomic_DNA"/>
</dbReference>
<organism evidence="1 2">
    <name type="scientific">Burkholderia singularis</name>
    <dbReference type="NCBI Taxonomy" id="1503053"/>
    <lineage>
        <taxon>Bacteria</taxon>
        <taxon>Pseudomonadati</taxon>
        <taxon>Pseudomonadota</taxon>
        <taxon>Betaproteobacteria</taxon>
        <taxon>Burkholderiales</taxon>
        <taxon>Burkholderiaceae</taxon>
        <taxon>Burkholderia</taxon>
        <taxon>pseudomallei group</taxon>
    </lineage>
</organism>
<proteinExistence type="predicted"/>
<dbReference type="AlphaFoldDB" id="A0A238H5A7"/>
<evidence type="ECO:0000313" key="1">
    <source>
        <dbReference type="EMBL" id="SMG00489.1"/>
    </source>
</evidence>
<protein>
    <submittedName>
        <fullName evidence="1">Uncharacterized protein</fullName>
    </submittedName>
</protein>
<evidence type="ECO:0000313" key="2">
    <source>
        <dbReference type="Proteomes" id="UP000198460"/>
    </source>
</evidence>
<gene>
    <name evidence="1" type="ORF">BSIN_3618</name>
</gene>
<sequence length="55" mass="6677">MWLLPTSLLFELRAARHVSRLIFECGVACLWARVFMQSRHNRRLLRLYFHTECDL</sequence>